<name>A0ABZ1TRA7_STRVG</name>
<evidence type="ECO:0000256" key="1">
    <source>
        <dbReference type="SAM" id="MobiDB-lite"/>
    </source>
</evidence>
<evidence type="ECO:0000313" key="3">
    <source>
        <dbReference type="Proteomes" id="UP001432039"/>
    </source>
</evidence>
<gene>
    <name evidence="2" type="ORF">OG517_43655</name>
</gene>
<accession>A0ABZ1TRA7</accession>
<reference evidence="2" key="1">
    <citation type="submission" date="2022-10" db="EMBL/GenBank/DDBJ databases">
        <title>The complete genomes of actinobacterial strains from the NBC collection.</title>
        <authorList>
            <person name="Joergensen T.S."/>
            <person name="Alvarez Arevalo M."/>
            <person name="Sterndorff E.B."/>
            <person name="Faurdal D."/>
            <person name="Vuksanovic O."/>
            <person name="Mourched A.-S."/>
            <person name="Charusanti P."/>
            <person name="Shaw S."/>
            <person name="Blin K."/>
            <person name="Weber T."/>
        </authorList>
    </citation>
    <scope>NUCLEOTIDE SEQUENCE</scope>
    <source>
        <strain evidence="2">NBC_00248</strain>
        <plasmid evidence="2">unnamed2</plasmid>
    </source>
</reference>
<organism evidence="2 3">
    <name type="scientific">Streptomyces virginiae</name>
    <name type="common">Streptomyces cinnamonensis</name>
    <dbReference type="NCBI Taxonomy" id="1961"/>
    <lineage>
        <taxon>Bacteria</taxon>
        <taxon>Bacillati</taxon>
        <taxon>Actinomycetota</taxon>
        <taxon>Actinomycetes</taxon>
        <taxon>Kitasatosporales</taxon>
        <taxon>Streptomycetaceae</taxon>
        <taxon>Streptomyces</taxon>
    </lineage>
</organism>
<dbReference type="EMBL" id="CP108092">
    <property type="protein sequence ID" value="WUQ18314.1"/>
    <property type="molecule type" value="Genomic_DNA"/>
</dbReference>
<evidence type="ECO:0000313" key="2">
    <source>
        <dbReference type="EMBL" id="WUQ18314.1"/>
    </source>
</evidence>
<keyword evidence="2" id="KW-0614">Plasmid</keyword>
<geneLocation type="plasmid" evidence="2 3">
    <name>unnamed2</name>
</geneLocation>
<dbReference type="Proteomes" id="UP001432039">
    <property type="component" value="Plasmid unnamed2"/>
</dbReference>
<feature type="compositionally biased region" description="Low complexity" evidence="1">
    <location>
        <begin position="144"/>
        <end position="161"/>
    </location>
</feature>
<keyword evidence="3" id="KW-1185">Reference proteome</keyword>
<sequence length="161" mass="17878">MTFNGPDDSARCWCCGLHDPAARRDEFMSRYRLCDLCWPYQPPTARRGARDGAALVVALSLPRMWWGGIYQRWTQTVAANNGITCWIDCAVPERPAARFDWLTADRLGRASAALEQLLTDFERQRIPPAAPAPRQLSVHPAAQPVAKAPRGAVRAGPGPRR</sequence>
<protein>
    <submittedName>
        <fullName evidence="2">Uncharacterized protein</fullName>
    </submittedName>
</protein>
<feature type="region of interest" description="Disordered" evidence="1">
    <location>
        <begin position="129"/>
        <end position="161"/>
    </location>
</feature>
<proteinExistence type="predicted"/>
<dbReference type="RefSeq" id="WP_328966258.1">
    <property type="nucleotide sequence ID" value="NZ_CP108092.1"/>
</dbReference>